<protein>
    <submittedName>
        <fullName evidence="2">Uncharacterized protein</fullName>
    </submittedName>
</protein>
<comment type="caution">
    <text evidence="2">The sequence shown here is derived from an EMBL/GenBank/DDBJ whole genome shotgun (WGS) entry which is preliminary data.</text>
</comment>
<feature type="region of interest" description="Disordered" evidence="1">
    <location>
        <begin position="1"/>
        <end position="38"/>
    </location>
</feature>
<evidence type="ECO:0000256" key="1">
    <source>
        <dbReference type="SAM" id="MobiDB-lite"/>
    </source>
</evidence>
<dbReference type="EMBL" id="CALNXI010001343">
    <property type="protein sequence ID" value="CAH3165655.1"/>
    <property type="molecule type" value="Genomic_DNA"/>
</dbReference>
<sequence length="201" mass="21760">MYRSSVPYYNRSAGYSTAGTRRSADDYTRGTEPLSSSVYSSLNSSRYASQPISTTLSSTCPSASSSASGVISSVARVPETSSAQAGGASSRAYLLRSGREYDYSEPKNESTGPAAAFSNVTPYSRSYTAQPSPATDNTTRPSNNTTTSTTTRTSTSYQSPRSMLYYWATEDSWQLTALIKTRFMNKNVLQTARARISICAY</sequence>
<name>A0ABN8QJD1_9CNID</name>
<feature type="compositionally biased region" description="Polar residues" evidence="1">
    <location>
        <begin position="125"/>
        <end position="134"/>
    </location>
</feature>
<keyword evidence="3" id="KW-1185">Reference proteome</keyword>
<gene>
    <name evidence="2" type="ORF">PEVE_00005408</name>
</gene>
<accession>A0ABN8QJD1</accession>
<evidence type="ECO:0000313" key="3">
    <source>
        <dbReference type="Proteomes" id="UP001159427"/>
    </source>
</evidence>
<feature type="non-terminal residue" evidence="2">
    <location>
        <position position="201"/>
    </location>
</feature>
<dbReference type="Proteomes" id="UP001159427">
    <property type="component" value="Unassembled WGS sequence"/>
</dbReference>
<feature type="compositionally biased region" description="Low complexity" evidence="1">
    <location>
        <begin position="135"/>
        <end position="155"/>
    </location>
</feature>
<feature type="region of interest" description="Disordered" evidence="1">
    <location>
        <begin position="125"/>
        <end position="155"/>
    </location>
</feature>
<reference evidence="2 3" key="1">
    <citation type="submission" date="2022-05" db="EMBL/GenBank/DDBJ databases">
        <authorList>
            <consortium name="Genoscope - CEA"/>
            <person name="William W."/>
        </authorList>
    </citation>
    <scope>NUCLEOTIDE SEQUENCE [LARGE SCALE GENOMIC DNA]</scope>
</reference>
<evidence type="ECO:0000313" key="2">
    <source>
        <dbReference type="EMBL" id="CAH3165655.1"/>
    </source>
</evidence>
<proteinExistence type="predicted"/>
<organism evidence="2 3">
    <name type="scientific">Porites evermanni</name>
    <dbReference type="NCBI Taxonomy" id="104178"/>
    <lineage>
        <taxon>Eukaryota</taxon>
        <taxon>Metazoa</taxon>
        <taxon>Cnidaria</taxon>
        <taxon>Anthozoa</taxon>
        <taxon>Hexacorallia</taxon>
        <taxon>Scleractinia</taxon>
        <taxon>Fungiina</taxon>
        <taxon>Poritidae</taxon>
        <taxon>Porites</taxon>
    </lineage>
</organism>